<gene>
    <name evidence="4" type="ORF">RFI_20698</name>
</gene>
<comment type="caution">
    <text evidence="4">The sequence shown here is derived from an EMBL/GenBank/DDBJ whole genome shotgun (WGS) entry which is preliminary data.</text>
</comment>
<reference evidence="4 5" key="1">
    <citation type="journal article" date="2013" name="Curr. Biol.">
        <title>The Genome of the Foraminiferan Reticulomyxa filosa.</title>
        <authorList>
            <person name="Glockner G."/>
            <person name="Hulsmann N."/>
            <person name="Schleicher M."/>
            <person name="Noegel A.A."/>
            <person name="Eichinger L."/>
            <person name="Gallinger C."/>
            <person name="Pawlowski J."/>
            <person name="Sierra R."/>
            <person name="Euteneuer U."/>
            <person name="Pillet L."/>
            <person name="Moustafa A."/>
            <person name="Platzer M."/>
            <person name="Groth M."/>
            <person name="Szafranski K."/>
            <person name="Schliwa M."/>
        </authorList>
    </citation>
    <scope>NUCLEOTIDE SEQUENCE [LARGE SCALE GENOMIC DNA]</scope>
</reference>
<protein>
    <recommendedName>
        <fullName evidence="3">ATP-dependent rRNA helicase SPB4-like C-terminal extension domain-containing protein</fullName>
    </recommendedName>
</protein>
<accession>X6MSH1</accession>
<dbReference type="InterPro" id="IPR025313">
    <property type="entry name" value="SPB4-like_CTE"/>
</dbReference>
<evidence type="ECO:0000313" key="5">
    <source>
        <dbReference type="Proteomes" id="UP000023152"/>
    </source>
</evidence>
<name>X6MSH1_RETFI</name>
<evidence type="ECO:0000256" key="1">
    <source>
        <dbReference type="ARBA" id="ARBA00022801"/>
    </source>
</evidence>
<keyword evidence="2" id="KW-0067">ATP-binding</keyword>
<dbReference type="GO" id="GO:0004386">
    <property type="term" value="F:helicase activity"/>
    <property type="evidence" value="ECO:0007669"/>
    <property type="project" value="UniProtKB-KW"/>
</dbReference>
<proteinExistence type="predicted"/>
<keyword evidence="5" id="KW-1185">Reference proteome</keyword>
<dbReference type="GO" id="GO:0016787">
    <property type="term" value="F:hydrolase activity"/>
    <property type="evidence" value="ECO:0007669"/>
    <property type="project" value="UniProtKB-KW"/>
</dbReference>
<evidence type="ECO:0000313" key="4">
    <source>
        <dbReference type="EMBL" id="ETO16641.1"/>
    </source>
</evidence>
<dbReference type="EMBL" id="ASPP01018007">
    <property type="protein sequence ID" value="ETO16641.1"/>
    <property type="molecule type" value="Genomic_DNA"/>
</dbReference>
<evidence type="ECO:0000256" key="2">
    <source>
        <dbReference type="ARBA" id="ARBA00022806"/>
    </source>
</evidence>
<dbReference type="Proteomes" id="UP000023152">
    <property type="component" value="Unassembled WGS sequence"/>
</dbReference>
<keyword evidence="1" id="KW-0378">Hydrolase</keyword>
<dbReference type="AlphaFoldDB" id="X6MSH1"/>
<organism evidence="4 5">
    <name type="scientific">Reticulomyxa filosa</name>
    <dbReference type="NCBI Taxonomy" id="46433"/>
    <lineage>
        <taxon>Eukaryota</taxon>
        <taxon>Sar</taxon>
        <taxon>Rhizaria</taxon>
        <taxon>Retaria</taxon>
        <taxon>Foraminifera</taxon>
        <taxon>Monothalamids</taxon>
        <taxon>Reticulomyxidae</taxon>
        <taxon>Reticulomyxa</taxon>
    </lineage>
</organism>
<feature type="domain" description="ATP-dependent rRNA helicase SPB4-like C-terminal extension" evidence="3">
    <location>
        <begin position="106"/>
        <end position="148"/>
    </location>
</feature>
<evidence type="ECO:0000259" key="3">
    <source>
        <dbReference type="Pfam" id="PF13959"/>
    </source>
</evidence>
<dbReference type="Pfam" id="PF13959">
    <property type="entry name" value="CTE_SPB4"/>
    <property type="match status" value="1"/>
</dbReference>
<keyword evidence="2" id="KW-0547">Nucleotide-binding</keyword>
<keyword evidence="2" id="KW-0347">Helicase</keyword>
<sequence length="205" mass="24170">MLNPSEMKYLDILQKHRLSFQKFDANEIWRYLNQYWTKNVPASATAPIANRNPHAITKHVTQQWMSQLGMEDHQNTFENTPRMFLYRHISEYVEQNEPVLCFCCSQKGKEAASSMVQSYTTYPKEIKGIFNVKNLNFNEMCECLFLKRTDNLLRKGYLSDEIKAASQRRRVSKVKKPDHSWLKLILVLVDRLPFPNLLLVRCSFC</sequence>